<dbReference type="AlphaFoldDB" id="A0A2K8QJB1"/>
<keyword evidence="2" id="KW-0238">DNA-binding</keyword>
<dbReference type="InterPro" id="IPR009057">
    <property type="entry name" value="Homeodomain-like_sf"/>
</dbReference>
<sequence length="303" mass="33189">MDPLSDVLALLKPVNYMSAGFDGGGDWAIQFPDQMGTIKSGAIVTGRCWLAVEGVDEPVQLESGDCFVLPRGEPFHLASQMDVKPVQAAEVFTGAESGGIVSWNGGGDIFIVSSRFSVSELHADMLLKLLPRIVHIRSTADQTTLRWLVERMMQELRVPQPGSVLILQHLAHMILVQTLRLHLDCRDVGLLSALADKNVGAAIAAIHEKPALNWTVQELGELTGMSRSSFAQRFKEAVGTSPINYLTRWRMLLASDRLMNSDDPVSTIAFSLGYESESAFSTAFKRIIGHSPRRYSRSVRPGA</sequence>
<dbReference type="GO" id="GO:0003700">
    <property type="term" value="F:DNA-binding transcription factor activity"/>
    <property type="evidence" value="ECO:0007669"/>
    <property type="project" value="InterPro"/>
</dbReference>
<gene>
    <name evidence="5" type="ORF">CVE23_05955</name>
</gene>
<dbReference type="PANTHER" id="PTHR46796:SF7">
    <property type="entry name" value="ARAC FAMILY TRANSCRIPTIONAL REGULATOR"/>
    <property type="match status" value="1"/>
</dbReference>
<evidence type="ECO:0000256" key="2">
    <source>
        <dbReference type="ARBA" id="ARBA00023125"/>
    </source>
</evidence>
<dbReference type="SMART" id="SM00342">
    <property type="entry name" value="HTH_ARAC"/>
    <property type="match status" value="1"/>
</dbReference>
<dbReference type="Pfam" id="PF12833">
    <property type="entry name" value="HTH_18"/>
    <property type="match status" value="1"/>
</dbReference>
<keyword evidence="6" id="KW-1185">Reference proteome</keyword>
<dbReference type="InterPro" id="IPR032783">
    <property type="entry name" value="AraC_lig"/>
</dbReference>
<dbReference type="PROSITE" id="PS00041">
    <property type="entry name" value="HTH_ARAC_FAMILY_1"/>
    <property type="match status" value="1"/>
</dbReference>
<evidence type="ECO:0000256" key="3">
    <source>
        <dbReference type="ARBA" id="ARBA00023163"/>
    </source>
</evidence>
<dbReference type="InterPro" id="IPR020449">
    <property type="entry name" value="Tscrpt_reg_AraC-type_HTH"/>
</dbReference>
<evidence type="ECO:0000259" key="4">
    <source>
        <dbReference type="PROSITE" id="PS01124"/>
    </source>
</evidence>
<dbReference type="InterPro" id="IPR018060">
    <property type="entry name" value="HTH_AraC"/>
</dbReference>
<dbReference type="Pfam" id="PF12852">
    <property type="entry name" value="Cupin_6"/>
    <property type="match status" value="1"/>
</dbReference>
<dbReference type="GeneID" id="66563882"/>
<dbReference type="RefSeq" id="WP_100849107.1">
    <property type="nucleotide sequence ID" value="NZ_BMJF01000009.1"/>
</dbReference>
<feature type="domain" description="HTH araC/xylS-type" evidence="4">
    <location>
        <begin position="200"/>
        <end position="298"/>
    </location>
</feature>
<dbReference type="Gene3D" id="1.10.10.60">
    <property type="entry name" value="Homeodomain-like"/>
    <property type="match status" value="2"/>
</dbReference>
<dbReference type="InterPro" id="IPR018062">
    <property type="entry name" value="HTH_AraC-typ_CS"/>
</dbReference>
<dbReference type="PRINTS" id="PR00032">
    <property type="entry name" value="HTHARAC"/>
</dbReference>
<evidence type="ECO:0000313" key="6">
    <source>
        <dbReference type="Proteomes" id="UP000231901"/>
    </source>
</evidence>
<evidence type="ECO:0000256" key="1">
    <source>
        <dbReference type="ARBA" id="ARBA00023015"/>
    </source>
</evidence>
<dbReference type="Proteomes" id="UP000231901">
    <property type="component" value="Chromosome"/>
</dbReference>
<dbReference type="PANTHER" id="PTHR46796">
    <property type="entry name" value="HTH-TYPE TRANSCRIPTIONAL ACTIVATOR RHAS-RELATED"/>
    <property type="match status" value="1"/>
</dbReference>
<dbReference type="PROSITE" id="PS01124">
    <property type="entry name" value="HTH_ARAC_FAMILY_2"/>
    <property type="match status" value="1"/>
</dbReference>
<dbReference type="EMBL" id="CP025003">
    <property type="protein sequence ID" value="ATZ93561.1"/>
    <property type="molecule type" value="Genomic_DNA"/>
</dbReference>
<dbReference type="InterPro" id="IPR050204">
    <property type="entry name" value="AraC_XylS_family_regulators"/>
</dbReference>
<keyword evidence="1" id="KW-0805">Transcription regulation</keyword>
<keyword evidence="3" id="KW-0804">Transcription</keyword>
<protein>
    <submittedName>
        <fullName evidence="5">AraC family transcriptional regulator</fullName>
    </submittedName>
</protein>
<accession>A0A2K8QJB1</accession>
<reference evidence="6" key="1">
    <citation type="journal article" date="2018" name="Genome Announc.">
        <title>Complete genome sequence of a Dickeya fangzhongdai type strain causing bleeding canker of pear tree trunks.</title>
        <authorList>
            <person name="Zhao Y."/>
            <person name="Tian Y."/>
            <person name="Li X."/>
            <person name="Hu B."/>
        </authorList>
    </citation>
    <scope>NUCLEOTIDE SEQUENCE [LARGE SCALE GENOMIC DNA]</scope>
    <source>
        <strain evidence="6">DSM 101947</strain>
    </source>
</reference>
<dbReference type="SUPFAM" id="SSF46689">
    <property type="entry name" value="Homeodomain-like"/>
    <property type="match status" value="2"/>
</dbReference>
<proteinExistence type="predicted"/>
<evidence type="ECO:0000313" key="5">
    <source>
        <dbReference type="EMBL" id="ATZ93561.1"/>
    </source>
</evidence>
<organism evidence="5 6">
    <name type="scientific">Dickeya fangzhongdai</name>
    <dbReference type="NCBI Taxonomy" id="1778540"/>
    <lineage>
        <taxon>Bacteria</taxon>
        <taxon>Pseudomonadati</taxon>
        <taxon>Pseudomonadota</taxon>
        <taxon>Gammaproteobacteria</taxon>
        <taxon>Enterobacterales</taxon>
        <taxon>Pectobacteriaceae</taxon>
        <taxon>Dickeya</taxon>
    </lineage>
</organism>
<name>A0A2K8QJB1_9GAMM</name>
<dbReference type="GO" id="GO:0043565">
    <property type="term" value="F:sequence-specific DNA binding"/>
    <property type="evidence" value="ECO:0007669"/>
    <property type="project" value="InterPro"/>
</dbReference>
<dbReference type="KEGG" id="dfn:CVE23_05955"/>